<name>A0ABT7LZI5_9CYAN</name>
<keyword evidence="7" id="KW-0175">Coiled coil</keyword>
<evidence type="ECO:0000313" key="11">
    <source>
        <dbReference type="Proteomes" id="UP001230986"/>
    </source>
</evidence>
<evidence type="ECO:0000313" key="10">
    <source>
        <dbReference type="EMBL" id="MDL5057426.1"/>
    </source>
</evidence>
<feature type="coiled-coil region" evidence="7">
    <location>
        <begin position="79"/>
        <end position="106"/>
    </location>
</feature>
<dbReference type="Proteomes" id="UP001230986">
    <property type="component" value="Unassembled WGS sequence"/>
</dbReference>
<dbReference type="PANTHER" id="PTHR22726">
    <property type="entry name" value="METALLOENDOPEPTIDASE OMA1"/>
    <property type="match status" value="1"/>
</dbReference>
<comment type="cofactor">
    <cofactor evidence="6">
        <name>Zn(2+)</name>
        <dbReference type="ChEBI" id="CHEBI:29105"/>
    </cofactor>
    <text evidence="6">Binds 1 zinc ion per subunit.</text>
</comment>
<keyword evidence="8" id="KW-1133">Transmembrane helix</keyword>
<protein>
    <submittedName>
        <fullName evidence="10">M48 family metallopeptidase</fullName>
    </submittedName>
</protein>
<accession>A0ABT7LZI5</accession>
<keyword evidence="8" id="KW-0812">Transmembrane</keyword>
<evidence type="ECO:0000259" key="9">
    <source>
        <dbReference type="Pfam" id="PF01435"/>
    </source>
</evidence>
<evidence type="ECO:0000256" key="5">
    <source>
        <dbReference type="ARBA" id="ARBA00023049"/>
    </source>
</evidence>
<keyword evidence="8" id="KW-0472">Membrane</keyword>
<proteinExistence type="inferred from homology"/>
<feature type="domain" description="Peptidase M48" evidence="9">
    <location>
        <begin position="85"/>
        <end position="254"/>
    </location>
</feature>
<sequence length="275" mass="30440">MTFQKPPLNDSAEDRNPPVSNRDLLILLGLFLGVVVGVVWLLGLLVNNLVWLIPTQVEKTLGHLIVPAYERLAQPTPAQDVLNQLLQRLEQQLPEEQRQERDYRVLYVPDETVNALAVPGDVIIIYQGLVAQAESENELAMVLGHELGHFAHRDHLRSLGREILFRAIAATFLGDLGALQSVAVSGVSAISRSHYSQSQELQADEMGLTLLNAVYGHAGGATDFFRRLRQQRGSGIAFLSTHPSPRNRVNKLERLIQERGYSVGKISPLPPSLVD</sequence>
<comment type="caution">
    <text evidence="10">The sequence shown here is derived from an EMBL/GenBank/DDBJ whole genome shotgun (WGS) entry which is preliminary data.</text>
</comment>
<evidence type="ECO:0000256" key="2">
    <source>
        <dbReference type="ARBA" id="ARBA00022723"/>
    </source>
</evidence>
<dbReference type="InterPro" id="IPR001915">
    <property type="entry name" value="Peptidase_M48"/>
</dbReference>
<keyword evidence="2" id="KW-0479">Metal-binding</keyword>
<evidence type="ECO:0000256" key="6">
    <source>
        <dbReference type="RuleBase" id="RU003983"/>
    </source>
</evidence>
<keyword evidence="4 6" id="KW-0862">Zinc</keyword>
<evidence type="ECO:0000256" key="1">
    <source>
        <dbReference type="ARBA" id="ARBA00022670"/>
    </source>
</evidence>
<evidence type="ECO:0000256" key="4">
    <source>
        <dbReference type="ARBA" id="ARBA00022833"/>
    </source>
</evidence>
<evidence type="ECO:0000256" key="8">
    <source>
        <dbReference type="SAM" id="Phobius"/>
    </source>
</evidence>
<organism evidence="10 11">
    <name type="scientific">Geitlerinema calcuttense NRMC-F 0142</name>
    <dbReference type="NCBI Taxonomy" id="2922238"/>
    <lineage>
        <taxon>Bacteria</taxon>
        <taxon>Bacillati</taxon>
        <taxon>Cyanobacteriota</taxon>
        <taxon>Cyanophyceae</taxon>
        <taxon>Geitlerinematales</taxon>
        <taxon>Geitlerinemataceae</taxon>
        <taxon>Geitlerinema</taxon>
    </lineage>
</organism>
<keyword evidence="1 6" id="KW-0645">Protease</keyword>
<dbReference type="CDD" id="cd07324">
    <property type="entry name" value="M48C_Oma1-like"/>
    <property type="match status" value="1"/>
</dbReference>
<evidence type="ECO:0000256" key="7">
    <source>
        <dbReference type="SAM" id="Coils"/>
    </source>
</evidence>
<dbReference type="Gene3D" id="3.30.2010.10">
    <property type="entry name" value="Metalloproteases ('zincins'), catalytic domain"/>
    <property type="match status" value="1"/>
</dbReference>
<gene>
    <name evidence="10" type="ORF">QQ055_08140</name>
</gene>
<dbReference type="PANTHER" id="PTHR22726:SF1">
    <property type="entry name" value="METALLOENDOPEPTIDASE OMA1, MITOCHONDRIAL"/>
    <property type="match status" value="1"/>
</dbReference>
<comment type="similarity">
    <text evidence="6">Belongs to the peptidase M48 family.</text>
</comment>
<evidence type="ECO:0000256" key="3">
    <source>
        <dbReference type="ARBA" id="ARBA00022801"/>
    </source>
</evidence>
<dbReference type="Pfam" id="PF01435">
    <property type="entry name" value="Peptidase_M48"/>
    <property type="match status" value="1"/>
</dbReference>
<reference evidence="10 11" key="1">
    <citation type="submission" date="2023-06" db="EMBL/GenBank/DDBJ databases">
        <title>Whole genome sequence of Oscillatoria calcuttensis NRMC-F 0142.</title>
        <authorList>
            <person name="Shakena Fathima T."/>
            <person name="Muralitharan G."/>
            <person name="Thajuddin N."/>
        </authorList>
    </citation>
    <scope>NUCLEOTIDE SEQUENCE [LARGE SCALE GENOMIC DNA]</scope>
    <source>
        <strain evidence="10 11">NRMC-F 0142</strain>
    </source>
</reference>
<keyword evidence="5 6" id="KW-0482">Metalloprotease</keyword>
<keyword evidence="11" id="KW-1185">Reference proteome</keyword>
<keyword evidence="3 6" id="KW-0378">Hydrolase</keyword>
<feature type="transmembrane region" description="Helical" evidence="8">
    <location>
        <begin position="24"/>
        <end position="46"/>
    </location>
</feature>
<dbReference type="RefSeq" id="WP_284474859.1">
    <property type="nucleotide sequence ID" value="NZ_JASVEJ010000030.1"/>
</dbReference>
<dbReference type="InterPro" id="IPR051156">
    <property type="entry name" value="Mito/Outer_Membr_Metalloprot"/>
</dbReference>
<dbReference type="EMBL" id="JASVEJ010000030">
    <property type="protein sequence ID" value="MDL5057426.1"/>
    <property type="molecule type" value="Genomic_DNA"/>
</dbReference>